<dbReference type="Pfam" id="PF01053">
    <property type="entry name" value="Cys_Met_Meta_PP"/>
    <property type="match status" value="1"/>
</dbReference>
<organism evidence="6 7">
    <name type="scientific">Schaalia radingae</name>
    <dbReference type="NCBI Taxonomy" id="131110"/>
    <lineage>
        <taxon>Bacteria</taxon>
        <taxon>Bacillati</taxon>
        <taxon>Actinomycetota</taxon>
        <taxon>Actinomycetes</taxon>
        <taxon>Actinomycetales</taxon>
        <taxon>Actinomycetaceae</taxon>
        <taxon>Schaalia</taxon>
    </lineage>
</organism>
<evidence type="ECO:0000256" key="2">
    <source>
        <dbReference type="ARBA" id="ARBA00009077"/>
    </source>
</evidence>
<sequence>MSDRTEIERTWAFETRQIHAGWDRDPQTGATSLPIVHSSSFAFETPEQAANRFALRELGPIYSRLTNPTNDAVEARIASLEGGVGALLVSSGQSAAALAILNIAQAGNNVVASPSLYGGSIILLKNSLGRLGIETRWVDDPADPAQWEALADDRTVAFYGETIPNPKGDILDIEPVAQAAHRVGVPLIVDNTVATPYLVRPLEWGADIVIHSATKYFSGHGTSVAGVIVDGGTFDFGSDPARYPDFNEPDASYNGIVFARDLGKDGQFGVNLSFILRARTVGLRDFGFTLSPLNTFLIEQGIQTLSLRVERHVDNALTIARYLEAHADVESVNYAGLDASPYHQLQLKYAPRGAGGLLSFVIKGGADAGRTFAESLELIPTVANIGDTKTLVIHPASTTHSQLTEEELRKSGIEGGTIRLSVGIENVDDIIADLERGFAAADAVSGEGSSARKTQE</sequence>
<dbReference type="RefSeq" id="WP_092648812.1">
    <property type="nucleotide sequence ID" value="NZ_LT629792.1"/>
</dbReference>
<dbReference type="InterPro" id="IPR015424">
    <property type="entry name" value="PyrdxlP-dep_Trfase"/>
</dbReference>
<evidence type="ECO:0000256" key="3">
    <source>
        <dbReference type="ARBA" id="ARBA00022679"/>
    </source>
</evidence>
<dbReference type="Proteomes" id="UP000198976">
    <property type="component" value="Chromosome I"/>
</dbReference>
<evidence type="ECO:0000256" key="5">
    <source>
        <dbReference type="RuleBase" id="RU362118"/>
    </source>
</evidence>
<proteinExistence type="inferred from homology"/>
<comment type="cofactor">
    <cofactor evidence="1 5">
        <name>pyridoxal 5'-phosphate</name>
        <dbReference type="ChEBI" id="CHEBI:597326"/>
    </cofactor>
</comment>
<dbReference type="InterPro" id="IPR054542">
    <property type="entry name" value="Cys_met_metab_PP"/>
</dbReference>
<dbReference type="CDD" id="cd00614">
    <property type="entry name" value="CGS_like"/>
    <property type="match status" value="1"/>
</dbReference>
<dbReference type="PANTHER" id="PTHR43797:SF2">
    <property type="entry name" value="HOMOCYSTEINE_CYSTEINE SYNTHASE"/>
    <property type="match status" value="1"/>
</dbReference>
<dbReference type="PIRSF" id="PIRSF001434">
    <property type="entry name" value="CGS"/>
    <property type="match status" value="1"/>
</dbReference>
<dbReference type="PROSITE" id="PS00868">
    <property type="entry name" value="CYS_MET_METAB_PP"/>
    <property type="match status" value="1"/>
</dbReference>
<reference evidence="6 7" key="1">
    <citation type="submission" date="2016-10" db="EMBL/GenBank/DDBJ databases">
        <authorList>
            <person name="Varghese N."/>
            <person name="Submissions S."/>
        </authorList>
    </citation>
    <scope>NUCLEOTIDE SEQUENCE [LARGE SCALE GENOMIC DNA]</scope>
    <source>
        <strain evidence="6 7">DSM 9169</strain>
    </source>
</reference>
<dbReference type="Gene3D" id="3.90.1150.10">
    <property type="entry name" value="Aspartate Aminotransferase, domain 1"/>
    <property type="match status" value="1"/>
</dbReference>
<dbReference type="InterPro" id="IPR006235">
    <property type="entry name" value="OAc-hSer/O-AcSer_sulfhydrylase"/>
</dbReference>
<dbReference type="SUPFAM" id="SSF53383">
    <property type="entry name" value="PLP-dependent transferases"/>
    <property type="match status" value="1"/>
</dbReference>
<dbReference type="InterPro" id="IPR000277">
    <property type="entry name" value="Cys/Met-Metab_PyrdxlP-dep_enz"/>
</dbReference>
<dbReference type="InterPro" id="IPR015422">
    <property type="entry name" value="PyrdxlP-dep_Trfase_small"/>
</dbReference>
<protein>
    <submittedName>
        <fullName evidence="6">O-acetylhomoserine sulfhydrylase</fullName>
    </submittedName>
</protein>
<keyword evidence="4 5" id="KW-0663">Pyridoxal phosphate</keyword>
<name>A0ABY0VA67_9ACTO</name>
<evidence type="ECO:0000313" key="6">
    <source>
        <dbReference type="EMBL" id="SDU02751.1"/>
    </source>
</evidence>
<comment type="similarity">
    <text evidence="2 5">Belongs to the trans-sulfuration enzymes family.</text>
</comment>
<dbReference type="PANTHER" id="PTHR43797">
    <property type="entry name" value="HOMOCYSTEINE/CYSTEINE SYNTHASE"/>
    <property type="match status" value="1"/>
</dbReference>
<dbReference type="EMBL" id="LT629792">
    <property type="protein sequence ID" value="SDU02751.1"/>
    <property type="molecule type" value="Genomic_DNA"/>
</dbReference>
<dbReference type="InterPro" id="IPR015421">
    <property type="entry name" value="PyrdxlP-dep_Trfase_major"/>
</dbReference>
<gene>
    <name evidence="6" type="ORF">SAMN04489714_1711</name>
</gene>
<keyword evidence="3" id="KW-0808">Transferase</keyword>
<evidence type="ECO:0000256" key="1">
    <source>
        <dbReference type="ARBA" id="ARBA00001933"/>
    </source>
</evidence>
<accession>A0ABY0VA67</accession>
<dbReference type="NCBIfam" id="TIGR01326">
    <property type="entry name" value="OAH_OAS_sulfhy"/>
    <property type="match status" value="1"/>
</dbReference>
<evidence type="ECO:0000256" key="4">
    <source>
        <dbReference type="ARBA" id="ARBA00022898"/>
    </source>
</evidence>
<dbReference type="Gene3D" id="3.40.640.10">
    <property type="entry name" value="Type I PLP-dependent aspartate aminotransferase-like (Major domain)"/>
    <property type="match status" value="1"/>
</dbReference>
<keyword evidence="7" id="KW-1185">Reference proteome</keyword>
<evidence type="ECO:0000313" key="7">
    <source>
        <dbReference type="Proteomes" id="UP000198976"/>
    </source>
</evidence>